<reference evidence="2 3" key="1">
    <citation type="submission" date="2019-02" db="EMBL/GenBank/DDBJ databases">
        <title>Sequencing the genomes of 1000 actinobacteria strains.</title>
        <authorList>
            <person name="Klenk H.-P."/>
        </authorList>
    </citation>
    <scope>NUCLEOTIDE SEQUENCE [LARGE SCALE GENOMIC DNA]</scope>
    <source>
        <strain evidence="2 3">DSM 45612</strain>
    </source>
</reference>
<protein>
    <submittedName>
        <fullName evidence="2">Uncharacterized protein</fullName>
    </submittedName>
</protein>
<feature type="signal peptide" evidence="1">
    <location>
        <begin position="1"/>
        <end position="26"/>
    </location>
</feature>
<dbReference type="RefSeq" id="WP_130334668.1">
    <property type="nucleotide sequence ID" value="NZ_SHLD01000001.1"/>
</dbReference>
<accession>A0A4Q8BB17</accession>
<feature type="chain" id="PRO_5020586153" evidence="1">
    <location>
        <begin position="27"/>
        <end position="471"/>
    </location>
</feature>
<dbReference type="OrthoDB" id="9807465at2"/>
<evidence type="ECO:0000313" key="3">
    <source>
        <dbReference type="Proteomes" id="UP000294114"/>
    </source>
</evidence>
<organism evidence="2 3">
    <name type="scientific">Micromonospora kangleipakensis</name>
    <dbReference type="NCBI Taxonomy" id="1077942"/>
    <lineage>
        <taxon>Bacteria</taxon>
        <taxon>Bacillati</taxon>
        <taxon>Actinomycetota</taxon>
        <taxon>Actinomycetes</taxon>
        <taxon>Micromonosporales</taxon>
        <taxon>Micromonosporaceae</taxon>
        <taxon>Micromonospora</taxon>
    </lineage>
</organism>
<dbReference type="AlphaFoldDB" id="A0A4Q8BB17"/>
<sequence length="471" mass="50614">MRFVHLLAAPIAAATALAGLAVPAQAQSAPGTTTGVPHAAVRRDHPDVRVPVVVRTPGEAVVDLDVAAPGTDWSTAGAESAVVSISVDDRYVADLVASGDQPLHRQLALGHLGTGVHQLRLHFAAERSAAASTSVLLDGLRISTYAPDTSEYLVLRYAPVVYGRNLAALGSPYQNGTTDTPLMAWHEIAPAATPGHKLLTYSVVWSNEDGGTNSPALMARWGRTTDVEWIYSVEVDGSGNRVAGSDVYQAPNHQTLHFFGRYEDDHALLQTCTSNNNMCDVVDDPMRFFLSTLQSLPTGKAREYLMDTNPWTYQIMAKEMLREGKIEPASTAAALTPNVSDQRNYLYAVVDKTTLPANSGSNWVGASLGVRLVNGQTVYLSHHVDPTWSIQRDIPAATTVELPAGTTTDDIAEVSVHRVVVGADNGAAVHVTGIQRGFFLGQDYLPQASFLTWNGDVVLDPTTTSQVIWRR</sequence>
<keyword evidence="1" id="KW-0732">Signal</keyword>
<evidence type="ECO:0000256" key="1">
    <source>
        <dbReference type="SAM" id="SignalP"/>
    </source>
</evidence>
<proteinExistence type="predicted"/>
<keyword evidence="3" id="KW-1185">Reference proteome</keyword>
<evidence type="ECO:0000313" key="2">
    <source>
        <dbReference type="EMBL" id="RZU74994.1"/>
    </source>
</evidence>
<name>A0A4Q8BB17_9ACTN</name>
<dbReference type="Proteomes" id="UP000294114">
    <property type="component" value="Unassembled WGS sequence"/>
</dbReference>
<dbReference type="EMBL" id="SHLD01000001">
    <property type="protein sequence ID" value="RZU74994.1"/>
    <property type="molecule type" value="Genomic_DNA"/>
</dbReference>
<gene>
    <name evidence="2" type="ORF">EV384_3502</name>
</gene>
<comment type="caution">
    <text evidence="2">The sequence shown here is derived from an EMBL/GenBank/DDBJ whole genome shotgun (WGS) entry which is preliminary data.</text>
</comment>